<feature type="domain" description="5'-Nucleotidase C-terminal" evidence="5">
    <location>
        <begin position="315"/>
        <end position="444"/>
    </location>
</feature>
<dbReference type="RefSeq" id="WP_009135451.1">
    <property type="nucleotide sequence ID" value="NZ_JH594596.1"/>
</dbReference>
<gene>
    <name evidence="6" type="ORF">HMPREF9449_00297</name>
</gene>
<dbReference type="InterPro" id="IPR006146">
    <property type="entry name" value="5'-Nucleotdase_CS"/>
</dbReference>
<dbReference type="InterPro" id="IPR008334">
    <property type="entry name" value="5'-Nucleotdase_C"/>
</dbReference>
<evidence type="ECO:0000256" key="1">
    <source>
        <dbReference type="ARBA" id="ARBA00006654"/>
    </source>
</evidence>
<dbReference type="Gene3D" id="3.90.780.10">
    <property type="entry name" value="5'-Nucleotidase, C-terminal domain"/>
    <property type="match status" value="1"/>
</dbReference>
<keyword evidence="3" id="KW-0378">Hydrolase</keyword>
<dbReference type="GO" id="GO:0046872">
    <property type="term" value="F:metal ion binding"/>
    <property type="evidence" value="ECO:0007669"/>
    <property type="project" value="InterPro"/>
</dbReference>
<dbReference type="PANTHER" id="PTHR11575:SF24">
    <property type="entry name" value="5'-NUCLEOTIDASE"/>
    <property type="match status" value="1"/>
</dbReference>
<dbReference type="InterPro" id="IPR006179">
    <property type="entry name" value="5_nucleotidase/apyrase"/>
</dbReference>
<evidence type="ECO:0000259" key="5">
    <source>
        <dbReference type="Pfam" id="PF02872"/>
    </source>
</evidence>
<sequence>MLFRKIYFVVFVLLLAIFSACQSDKNMTAATTRVVIISTNDIHAQIDHFPKFATFLKQIRAENPHVLLVDGGDRFSGNVYVDNAKEKGKPMFDLMGKLGYDVATLGNHEFDYGEAALNKRISASSFPVICANMQTKGTSLQQPDPYRIIEKAGIRFCFLGLIGTNAVTHIPATNPDNVKDITFRYYKTAAFENRKLKNQCDVFIGLTHIGFVGDSLLAIAMPELDVIIGGHSHTLIEGPLRINNVLVSQTGSNLKYAGVTYLDFKGKKLVNKTYKAVKLDTFAEDAEIKAMVREICNRPEFKEKIGTTSKGLKYKENVANMVTDAMSEAADCDFAFYNSGGVRYNSIPAGDITRETIYRIEPFNNYIVKHRLTLNEMKRLILNRFNGLKNQENRRIDLFVSKGRYTILKNEEGEGVDVVFVDKNGNKLKDPEQEFTVGLSNYVNSTYDFIGKGKGENTHIPIVEAMEKFVQTQGDVNNQERRTFINKK</sequence>
<dbReference type="Proteomes" id="UP000004892">
    <property type="component" value="Unassembled WGS sequence"/>
</dbReference>
<dbReference type="SUPFAM" id="SSF56300">
    <property type="entry name" value="Metallo-dependent phosphatases"/>
    <property type="match status" value="1"/>
</dbReference>
<dbReference type="EMBL" id="ADMC01000002">
    <property type="protein sequence ID" value="EHP50970.1"/>
    <property type="molecule type" value="Genomic_DNA"/>
</dbReference>
<dbReference type="AlphaFoldDB" id="H1DDG1"/>
<keyword evidence="3" id="KW-0547">Nucleotide-binding</keyword>
<dbReference type="PATRIC" id="fig|742817.3.peg.313"/>
<evidence type="ECO:0000313" key="6">
    <source>
        <dbReference type="EMBL" id="EHP50970.1"/>
    </source>
</evidence>
<dbReference type="CDD" id="cd00845">
    <property type="entry name" value="MPP_UshA_N_like"/>
    <property type="match status" value="1"/>
</dbReference>
<dbReference type="InterPro" id="IPR036907">
    <property type="entry name" value="5'-Nucleotdase_C_sf"/>
</dbReference>
<dbReference type="Pfam" id="PF02872">
    <property type="entry name" value="5_nucleotid_C"/>
    <property type="match status" value="1"/>
</dbReference>
<dbReference type="eggNOG" id="COG0737">
    <property type="taxonomic scope" value="Bacteria"/>
</dbReference>
<evidence type="ECO:0000259" key="4">
    <source>
        <dbReference type="Pfam" id="PF00149"/>
    </source>
</evidence>
<dbReference type="InterPro" id="IPR004843">
    <property type="entry name" value="Calcineurin-like_PHP"/>
</dbReference>
<dbReference type="PRINTS" id="PR01607">
    <property type="entry name" value="APYRASEFAMLY"/>
</dbReference>
<dbReference type="Gene3D" id="3.60.21.10">
    <property type="match status" value="1"/>
</dbReference>
<feature type="chain" id="PRO_5005133566" description="5'-Nucleotidase C-terminal domain-containing protein" evidence="3">
    <location>
        <begin position="23"/>
        <end position="488"/>
    </location>
</feature>
<dbReference type="STRING" id="742817.HMPREF9449_00297"/>
<feature type="signal peptide" evidence="3">
    <location>
        <begin position="1"/>
        <end position="22"/>
    </location>
</feature>
<dbReference type="PROSITE" id="PS51257">
    <property type="entry name" value="PROKAR_LIPOPROTEIN"/>
    <property type="match status" value="1"/>
</dbReference>
<dbReference type="Pfam" id="PF00149">
    <property type="entry name" value="Metallophos"/>
    <property type="match status" value="1"/>
</dbReference>
<dbReference type="GO" id="GO:0016788">
    <property type="term" value="F:hydrolase activity, acting on ester bonds"/>
    <property type="evidence" value="ECO:0007669"/>
    <property type="project" value="InterPro"/>
</dbReference>
<dbReference type="HOGENOM" id="CLU_005854_7_3_10"/>
<keyword evidence="7" id="KW-1185">Reference proteome</keyword>
<dbReference type="SUPFAM" id="SSF55816">
    <property type="entry name" value="5'-nucleotidase (syn. UDP-sugar hydrolase), C-terminal domain"/>
    <property type="match status" value="1"/>
</dbReference>
<dbReference type="InterPro" id="IPR029052">
    <property type="entry name" value="Metallo-depent_PP-like"/>
</dbReference>
<dbReference type="GO" id="GO:0009166">
    <property type="term" value="P:nucleotide catabolic process"/>
    <property type="evidence" value="ECO:0007669"/>
    <property type="project" value="InterPro"/>
</dbReference>
<protein>
    <recommendedName>
        <fullName evidence="8">5'-Nucleotidase C-terminal domain-containing protein</fullName>
    </recommendedName>
</protein>
<accession>H1DDG1</accession>
<comment type="caution">
    <text evidence="6">The sequence shown here is derived from an EMBL/GenBank/DDBJ whole genome shotgun (WGS) entry which is preliminary data.</text>
</comment>
<comment type="similarity">
    <text evidence="1 3">Belongs to the 5'-nucleotidase family.</text>
</comment>
<feature type="domain" description="Calcineurin-like phosphoesterase" evidence="4">
    <location>
        <begin position="36"/>
        <end position="234"/>
    </location>
</feature>
<proteinExistence type="inferred from homology"/>
<dbReference type="GeneID" id="98067958"/>
<evidence type="ECO:0008006" key="8">
    <source>
        <dbReference type="Google" id="ProtNLM"/>
    </source>
</evidence>
<evidence type="ECO:0000313" key="7">
    <source>
        <dbReference type="Proteomes" id="UP000004892"/>
    </source>
</evidence>
<keyword evidence="2 3" id="KW-0732">Signal</keyword>
<organism evidence="6 7">
    <name type="scientific">Odoribacter laneus YIT 12061</name>
    <dbReference type="NCBI Taxonomy" id="742817"/>
    <lineage>
        <taxon>Bacteria</taxon>
        <taxon>Pseudomonadati</taxon>
        <taxon>Bacteroidota</taxon>
        <taxon>Bacteroidia</taxon>
        <taxon>Bacteroidales</taxon>
        <taxon>Odoribacteraceae</taxon>
        <taxon>Odoribacter</taxon>
    </lineage>
</organism>
<evidence type="ECO:0000256" key="3">
    <source>
        <dbReference type="RuleBase" id="RU362119"/>
    </source>
</evidence>
<name>H1DDG1_9BACT</name>
<dbReference type="PROSITE" id="PS00786">
    <property type="entry name" value="5_NUCLEOTIDASE_2"/>
    <property type="match status" value="1"/>
</dbReference>
<dbReference type="PANTHER" id="PTHR11575">
    <property type="entry name" value="5'-NUCLEOTIDASE-RELATED"/>
    <property type="match status" value="1"/>
</dbReference>
<dbReference type="GO" id="GO:0000166">
    <property type="term" value="F:nucleotide binding"/>
    <property type="evidence" value="ECO:0007669"/>
    <property type="project" value="UniProtKB-KW"/>
</dbReference>
<evidence type="ECO:0000256" key="2">
    <source>
        <dbReference type="ARBA" id="ARBA00022729"/>
    </source>
</evidence>
<reference evidence="6 7" key="1">
    <citation type="submission" date="2012-01" db="EMBL/GenBank/DDBJ databases">
        <title>The Genome Sequence of Odoribacter laneus YIT 12061.</title>
        <authorList>
            <consortium name="The Broad Institute Genome Sequencing Platform"/>
            <person name="Earl A."/>
            <person name="Ward D."/>
            <person name="Feldgarden M."/>
            <person name="Gevers D."/>
            <person name="Morotomi M."/>
            <person name="Young S.K."/>
            <person name="Zeng Q."/>
            <person name="Gargeya S."/>
            <person name="Fitzgerald M."/>
            <person name="Haas B."/>
            <person name="Abouelleil A."/>
            <person name="Alvarado L."/>
            <person name="Arachchi H.M."/>
            <person name="Berlin A."/>
            <person name="Chapman S.B."/>
            <person name="Gearin G."/>
            <person name="Goldberg J."/>
            <person name="Griggs A."/>
            <person name="Gujja S."/>
            <person name="Hansen M."/>
            <person name="Heiman D."/>
            <person name="Howarth C."/>
            <person name="Larimer J."/>
            <person name="Lui A."/>
            <person name="MacDonald P.J.P."/>
            <person name="McCowen C."/>
            <person name="Montmayeur A."/>
            <person name="Murphy C."/>
            <person name="Neiman D."/>
            <person name="Pearson M."/>
            <person name="Priest M."/>
            <person name="Roberts A."/>
            <person name="Saif S."/>
            <person name="Shea T."/>
            <person name="Sisk P."/>
            <person name="Stolte C."/>
            <person name="Sykes S."/>
            <person name="Wortman J."/>
            <person name="Nusbaum C."/>
            <person name="Birren B."/>
        </authorList>
    </citation>
    <scope>NUCLEOTIDE SEQUENCE [LARGE SCALE GENOMIC DNA]</scope>
    <source>
        <strain evidence="6 7">YIT 12061</strain>
    </source>
</reference>